<dbReference type="Pfam" id="PF01063">
    <property type="entry name" value="Aminotran_4"/>
    <property type="match status" value="1"/>
</dbReference>
<dbReference type="PANTHER" id="PTHR11825:SF44">
    <property type="entry name" value="BRANCHED-CHAIN-AMINO-ACID AMINOTRANSFERASE"/>
    <property type="match status" value="1"/>
</dbReference>
<dbReference type="Gene3D" id="3.20.10.10">
    <property type="entry name" value="D-amino Acid Aminotransferase, subunit A, domain 2"/>
    <property type="match status" value="1"/>
</dbReference>
<dbReference type="PANTHER" id="PTHR11825">
    <property type="entry name" value="SUBGROUP IIII AMINOTRANSFERASE"/>
    <property type="match status" value="1"/>
</dbReference>
<keyword evidence="8" id="KW-0808">Transferase</keyword>
<feature type="non-terminal residue" evidence="9">
    <location>
        <position position="1"/>
    </location>
</feature>
<comment type="caution">
    <text evidence="9">The sequence shown here is derived from an EMBL/GenBank/DDBJ whole genome shotgun (WGS) entry which is preliminary data.</text>
</comment>
<reference evidence="9 10" key="1">
    <citation type="journal article" date="2023" name="Commun. Biol.">
        <title>Genome analysis of Parmales, the sister group of diatoms, reveals the evolutionary specialization of diatoms from phago-mixotrophs to photoautotrophs.</title>
        <authorList>
            <person name="Ban H."/>
            <person name="Sato S."/>
            <person name="Yoshikawa S."/>
            <person name="Yamada K."/>
            <person name="Nakamura Y."/>
            <person name="Ichinomiya M."/>
            <person name="Sato N."/>
            <person name="Blanc-Mathieu R."/>
            <person name="Endo H."/>
            <person name="Kuwata A."/>
            <person name="Ogata H."/>
        </authorList>
    </citation>
    <scope>NUCLEOTIDE SEQUENCE [LARGE SCALE GENOMIC DNA]</scope>
</reference>
<evidence type="ECO:0000256" key="2">
    <source>
        <dbReference type="ARBA" id="ARBA00009320"/>
    </source>
</evidence>
<dbReference type="EC" id="2.6.1.42" evidence="8"/>
<comment type="cofactor">
    <cofactor evidence="1 7">
        <name>pyridoxal 5'-phosphate</name>
        <dbReference type="ChEBI" id="CHEBI:597326"/>
    </cofactor>
</comment>
<evidence type="ECO:0000256" key="5">
    <source>
        <dbReference type="ARBA" id="ARBA00023304"/>
    </source>
</evidence>
<keyword evidence="5 8" id="KW-0100">Branched-chain amino acid biosynthesis</keyword>
<keyword evidence="4 7" id="KW-0663">Pyridoxal phosphate</keyword>
<evidence type="ECO:0000256" key="4">
    <source>
        <dbReference type="ARBA" id="ARBA00022898"/>
    </source>
</evidence>
<dbReference type="PROSITE" id="PS00770">
    <property type="entry name" value="AA_TRANSFER_CLASS_4"/>
    <property type="match status" value="1"/>
</dbReference>
<dbReference type="EMBL" id="BRYB01006689">
    <property type="protein sequence ID" value="GMI55129.1"/>
    <property type="molecule type" value="Genomic_DNA"/>
</dbReference>
<evidence type="ECO:0000313" key="10">
    <source>
        <dbReference type="Proteomes" id="UP001165060"/>
    </source>
</evidence>
<keyword evidence="3 8" id="KW-0028">Amino-acid biosynthesis</keyword>
<dbReference type="InterPro" id="IPR001544">
    <property type="entry name" value="Aminotrans_IV"/>
</dbReference>
<accession>A0ABQ6NC55</accession>
<evidence type="ECO:0000256" key="8">
    <source>
        <dbReference type="RuleBase" id="RU004517"/>
    </source>
</evidence>
<comment type="catalytic activity">
    <reaction evidence="8">
        <text>L-isoleucine + 2-oxoglutarate = (S)-3-methyl-2-oxopentanoate + L-glutamate</text>
        <dbReference type="Rhea" id="RHEA:24801"/>
        <dbReference type="ChEBI" id="CHEBI:16810"/>
        <dbReference type="ChEBI" id="CHEBI:29985"/>
        <dbReference type="ChEBI" id="CHEBI:35146"/>
        <dbReference type="ChEBI" id="CHEBI:58045"/>
        <dbReference type="EC" id="2.6.1.42"/>
    </reaction>
</comment>
<evidence type="ECO:0000256" key="6">
    <source>
        <dbReference type="RuleBase" id="RU004106"/>
    </source>
</evidence>
<comment type="catalytic activity">
    <reaction evidence="8">
        <text>L-leucine + 2-oxoglutarate = 4-methyl-2-oxopentanoate + L-glutamate</text>
        <dbReference type="Rhea" id="RHEA:18321"/>
        <dbReference type="ChEBI" id="CHEBI:16810"/>
        <dbReference type="ChEBI" id="CHEBI:17865"/>
        <dbReference type="ChEBI" id="CHEBI:29985"/>
        <dbReference type="ChEBI" id="CHEBI:57427"/>
        <dbReference type="EC" id="2.6.1.42"/>
    </reaction>
</comment>
<evidence type="ECO:0000256" key="1">
    <source>
        <dbReference type="ARBA" id="ARBA00001933"/>
    </source>
</evidence>
<dbReference type="InterPro" id="IPR043132">
    <property type="entry name" value="BCAT-like_C"/>
</dbReference>
<dbReference type="Proteomes" id="UP001165060">
    <property type="component" value="Unassembled WGS sequence"/>
</dbReference>
<name>A0ABQ6NC55_9STRA</name>
<dbReference type="InterPro" id="IPR018300">
    <property type="entry name" value="Aminotrans_IV_CS"/>
</dbReference>
<comment type="catalytic activity">
    <reaction evidence="8">
        <text>L-valine + 2-oxoglutarate = 3-methyl-2-oxobutanoate + L-glutamate</text>
        <dbReference type="Rhea" id="RHEA:24813"/>
        <dbReference type="ChEBI" id="CHEBI:11851"/>
        <dbReference type="ChEBI" id="CHEBI:16810"/>
        <dbReference type="ChEBI" id="CHEBI:29985"/>
        <dbReference type="ChEBI" id="CHEBI:57762"/>
        <dbReference type="EC" id="2.6.1.42"/>
    </reaction>
</comment>
<organism evidence="9 10">
    <name type="scientific">Tetraparma gracilis</name>
    <dbReference type="NCBI Taxonomy" id="2962635"/>
    <lineage>
        <taxon>Eukaryota</taxon>
        <taxon>Sar</taxon>
        <taxon>Stramenopiles</taxon>
        <taxon>Ochrophyta</taxon>
        <taxon>Bolidophyceae</taxon>
        <taxon>Parmales</taxon>
        <taxon>Triparmaceae</taxon>
        <taxon>Tetraparma</taxon>
    </lineage>
</organism>
<dbReference type="InterPro" id="IPR005786">
    <property type="entry name" value="B_amino_transII"/>
</dbReference>
<sequence>YVIASPVGPYYRTGFAPVSLYADRENKRAWPGGVGGFKVGGNYGPTIEPARAAMEKGYNQVLWMWGDDDEVTECGAMNLFFVMDSEGGEKELWTAPLTRGDILPGVTRDSILALAREKWGDITVREEFPNMKQVRKAADEGRLKEAFGAGTAAVVAPIDRIFYDGKDIAIPATGEITQRIWDELNGIYYGNEEGPEGWSVKV</sequence>
<gene>
    <name evidence="9" type="ORF">TeGR_g12544</name>
</gene>
<proteinExistence type="inferred from homology"/>
<keyword evidence="8" id="KW-0032">Aminotransferase</keyword>
<dbReference type="InterPro" id="IPR036038">
    <property type="entry name" value="Aminotransferase-like"/>
</dbReference>
<protein>
    <recommendedName>
        <fullName evidence="8">Branched-chain-amino-acid aminotransferase</fullName>
        <ecNumber evidence="8">2.6.1.42</ecNumber>
    </recommendedName>
</protein>
<evidence type="ECO:0000256" key="7">
    <source>
        <dbReference type="RuleBase" id="RU004516"/>
    </source>
</evidence>
<dbReference type="SUPFAM" id="SSF56752">
    <property type="entry name" value="D-aminoacid aminotransferase-like PLP-dependent enzymes"/>
    <property type="match status" value="1"/>
</dbReference>
<comment type="similarity">
    <text evidence="2 6">Belongs to the class-IV pyridoxal-phosphate-dependent aminotransferase family.</text>
</comment>
<keyword evidence="10" id="KW-1185">Reference proteome</keyword>
<evidence type="ECO:0000313" key="9">
    <source>
        <dbReference type="EMBL" id="GMI55129.1"/>
    </source>
</evidence>
<evidence type="ECO:0000256" key="3">
    <source>
        <dbReference type="ARBA" id="ARBA00022605"/>
    </source>
</evidence>